<proteinExistence type="predicted"/>
<gene>
    <name evidence="1" type="ORF">ACFSJ0_34770</name>
</gene>
<accession>A0ABW4GIJ9</accession>
<organism evidence="1 2">
    <name type="scientific">Nonomuraea guangzhouensis</name>
    <dbReference type="NCBI Taxonomy" id="1291555"/>
    <lineage>
        <taxon>Bacteria</taxon>
        <taxon>Bacillati</taxon>
        <taxon>Actinomycetota</taxon>
        <taxon>Actinomycetes</taxon>
        <taxon>Streptosporangiales</taxon>
        <taxon>Streptosporangiaceae</taxon>
        <taxon>Nonomuraea</taxon>
    </lineage>
</organism>
<protein>
    <submittedName>
        <fullName evidence="1">Uncharacterized protein</fullName>
    </submittedName>
</protein>
<dbReference type="RefSeq" id="WP_219537349.1">
    <property type="nucleotide sequence ID" value="NZ_JAHKRM010000037.1"/>
</dbReference>
<sequence length="82" mass="8691">MIAFAPAKLSTSDFGLAPGADELGAAYVDGTAENDHRDKRYESVYGYLGDLADALEFITTALEVSAYNYQAGHQASQVGGTR</sequence>
<comment type="caution">
    <text evidence="1">The sequence shown here is derived from an EMBL/GenBank/DDBJ whole genome shotgun (WGS) entry which is preliminary data.</text>
</comment>
<evidence type="ECO:0000313" key="2">
    <source>
        <dbReference type="Proteomes" id="UP001597097"/>
    </source>
</evidence>
<dbReference type="EMBL" id="JBHUCM010000031">
    <property type="protein sequence ID" value="MFD1542259.1"/>
    <property type="molecule type" value="Genomic_DNA"/>
</dbReference>
<reference evidence="2" key="1">
    <citation type="journal article" date="2019" name="Int. J. Syst. Evol. Microbiol.">
        <title>The Global Catalogue of Microorganisms (GCM) 10K type strain sequencing project: providing services to taxonomists for standard genome sequencing and annotation.</title>
        <authorList>
            <consortium name="The Broad Institute Genomics Platform"/>
            <consortium name="The Broad Institute Genome Sequencing Center for Infectious Disease"/>
            <person name="Wu L."/>
            <person name="Ma J."/>
        </authorList>
    </citation>
    <scope>NUCLEOTIDE SEQUENCE [LARGE SCALE GENOMIC DNA]</scope>
    <source>
        <strain evidence="2">CGMCC 1.15399</strain>
    </source>
</reference>
<name>A0ABW4GIJ9_9ACTN</name>
<keyword evidence="2" id="KW-1185">Reference proteome</keyword>
<evidence type="ECO:0000313" key="1">
    <source>
        <dbReference type="EMBL" id="MFD1542259.1"/>
    </source>
</evidence>
<dbReference type="Proteomes" id="UP001597097">
    <property type="component" value="Unassembled WGS sequence"/>
</dbReference>